<dbReference type="InterPro" id="IPR051558">
    <property type="entry name" value="Metallophosphoesterase_PAP"/>
</dbReference>
<evidence type="ECO:0000313" key="6">
    <source>
        <dbReference type="Proteomes" id="UP001634747"/>
    </source>
</evidence>
<dbReference type="RefSeq" id="WP_263414745.1">
    <property type="nucleotide sequence ID" value="NZ_BAABBH010000001.1"/>
</dbReference>
<dbReference type="SUPFAM" id="SSF56300">
    <property type="entry name" value="Metallo-dependent phosphatases"/>
    <property type="match status" value="1"/>
</dbReference>
<keyword evidence="6" id="KW-1185">Reference proteome</keyword>
<dbReference type="PANTHER" id="PTHR10161:SF14">
    <property type="entry name" value="TARTRATE-RESISTANT ACID PHOSPHATASE TYPE 5"/>
    <property type="match status" value="1"/>
</dbReference>
<protein>
    <submittedName>
        <fullName evidence="5">Metallophosphoesterase</fullName>
    </submittedName>
</protein>
<dbReference type="EMBL" id="JBJYXY010000001">
    <property type="protein sequence ID" value="MFN2977080.1"/>
    <property type="molecule type" value="Genomic_DNA"/>
</dbReference>
<dbReference type="PANTHER" id="PTHR10161">
    <property type="entry name" value="TARTRATE-RESISTANT ACID PHOSPHATASE TYPE 5"/>
    <property type="match status" value="1"/>
</dbReference>
<dbReference type="Gene3D" id="3.60.21.10">
    <property type="match status" value="1"/>
</dbReference>
<sequence>MDEQNTISRRRFLRQTFAYSALAALAPGSLLTAGAQAPPPDPNATHMFMIGDWGTDRYVPQQVNVSQSMQTWMDRNHLTPNAMVLLGDNWYGKMHGGVNDRRWADQFENMYPANKFPGPAYAVLGNHDYEKGKTDKVQLQLDYPKSRQTRWTMPNRWYSMLYPQQNPVAKLIFLDSNLPGTKPFDPWPWSYLMSHEDADAQDQWFRAELAKPREAPFLIVIAHHPLFTNGVHRDNPVLIPRWDPLLRQAKVDFYITGHDHDLQHLEFEGHPTSFVISGGGGAELVDWSVDPRKRGPFGGKVLGFSHLELTKEAVTLRHITLNAQELHTFRRTPDGKMTILKAS</sequence>
<dbReference type="PROSITE" id="PS51318">
    <property type="entry name" value="TAT"/>
    <property type="match status" value="1"/>
</dbReference>
<evidence type="ECO:0000256" key="1">
    <source>
        <dbReference type="ARBA" id="ARBA00022729"/>
    </source>
</evidence>
<evidence type="ECO:0000256" key="2">
    <source>
        <dbReference type="ARBA" id="ARBA00022801"/>
    </source>
</evidence>
<dbReference type="InterPro" id="IPR004843">
    <property type="entry name" value="Calcineurin-like_PHP"/>
</dbReference>
<evidence type="ECO:0000313" key="5">
    <source>
        <dbReference type="EMBL" id="MFN2977080.1"/>
    </source>
</evidence>
<accession>A0ABW9KQA9</accession>
<feature type="signal peptide" evidence="3">
    <location>
        <begin position="1"/>
        <end position="37"/>
    </location>
</feature>
<proteinExistence type="predicted"/>
<dbReference type="InterPro" id="IPR029052">
    <property type="entry name" value="Metallo-depent_PP-like"/>
</dbReference>
<keyword evidence="2" id="KW-0378">Hydrolase</keyword>
<dbReference type="Pfam" id="PF00149">
    <property type="entry name" value="Metallophos"/>
    <property type="match status" value="1"/>
</dbReference>
<keyword evidence="1 3" id="KW-0732">Signal</keyword>
<comment type="caution">
    <text evidence="5">The sequence shown here is derived from an EMBL/GenBank/DDBJ whole genome shotgun (WGS) entry which is preliminary data.</text>
</comment>
<dbReference type="Proteomes" id="UP001634747">
    <property type="component" value="Unassembled WGS sequence"/>
</dbReference>
<name>A0ABW9KQA9_9BACT</name>
<reference evidence="5 6" key="1">
    <citation type="submission" date="2024-12" db="EMBL/GenBank/DDBJ databases">
        <authorList>
            <person name="Lee Y."/>
        </authorList>
    </citation>
    <scope>NUCLEOTIDE SEQUENCE [LARGE SCALE GENOMIC DNA]</scope>
    <source>
        <strain evidence="5 6">03SUJ4</strain>
    </source>
</reference>
<dbReference type="InterPro" id="IPR006311">
    <property type="entry name" value="TAT_signal"/>
</dbReference>
<gene>
    <name evidence="5" type="ORF">ACK2TP_15010</name>
</gene>
<organism evidence="5 6">
    <name type="scientific">Terriglobus aquaticus</name>
    <dbReference type="NCBI Taxonomy" id="940139"/>
    <lineage>
        <taxon>Bacteria</taxon>
        <taxon>Pseudomonadati</taxon>
        <taxon>Acidobacteriota</taxon>
        <taxon>Terriglobia</taxon>
        <taxon>Terriglobales</taxon>
        <taxon>Acidobacteriaceae</taxon>
        <taxon>Terriglobus</taxon>
    </lineage>
</organism>
<evidence type="ECO:0000259" key="4">
    <source>
        <dbReference type="Pfam" id="PF00149"/>
    </source>
</evidence>
<feature type="domain" description="Calcineurin-like phosphoesterase" evidence="4">
    <location>
        <begin position="69"/>
        <end position="261"/>
    </location>
</feature>
<evidence type="ECO:0000256" key="3">
    <source>
        <dbReference type="SAM" id="SignalP"/>
    </source>
</evidence>
<feature type="chain" id="PRO_5046993057" evidence="3">
    <location>
        <begin position="38"/>
        <end position="343"/>
    </location>
</feature>